<dbReference type="RefSeq" id="WP_132777609.1">
    <property type="nucleotide sequence ID" value="NZ_SMBZ01000018.1"/>
</dbReference>
<accession>A0A4R3VW97</accession>
<dbReference type="EMBL" id="SMBZ01000018">
    <property type="protein sequence ID" value="TCV14034.1"/>
    <property type="molecule type" value="Genomic_DNA"/>
</dbReference>
<protein>
    <submittedName>
        <fullName evidence="1">Uncharacterized protein</fullName>
    </submittedName>
</protein>
<name>A0A4R3VW97_9SPHI</name>
<evidence type="ECO:0000313" key="2">
    <source>
        <dbReference type="Proteomes" id="UP000295197"/>
    </source>
</evidence>
<keyword evidence="2" id="KW-1185">Reference proteome</keyword>
<evidence type="ECO:0000313" key="1">
    <source>
        <dbReference type="EMBL" id="TCV14034.1"/>
    </source>
</evidence>
<organism evidence="1 2">
    <name type="scientific">Sphingobacterium alimentarium</name>
    <dbReference type="NCBI Taxonomy" id="797292"/>
    <lineage>
        <taxon>Bacteria</taxon>
        <taxon>Pseudomonadati</taxon>
        <taxon>Bacteroidota</taxon>
        <taxon>Sphingobacteriia</taxon>
        <taxon>Sphingobacteriales</taxon>
        <taxon>Sphingobacteriaceae</taxon>
        <taxon>Sphingobacterium</taxon>
    </lineage>
</organism>
<comment type="caution">
    <text evidence="1">The sequence shown here is derived from an EMBL/GenBank/DDBJ whole genome shotgun (WGS) entry which is preliminary data.</text>
</comment>
<dbReference type="Proteomes" id="UP000295197">
    <property type="component" value="Unassembled WGS sequence"/>
</dbReference>
<proteinExistence type="predicted"/>
<reference evidence="1 2" key="1">
    <citation type="submission" date="2019-03" db="EMBL/GenBank/DDBJ databases">
        <title>Genomic Encyclopedia of Type Strains, Phase IV (KMG-IV): sequencing the most valuable type-strain genomes for metagenomic binning, comparative biology and taxonomic classification.</title>
        <authorList>
            <person name="Goeker M."/>
        </authorList>
    </citation>
    <scope>NUCLEOTIDE SEQUENCE [LARGE SCALE GENOMIC DNA]</scope>
    <source>
        <strain evidence="1 2">DSM 22362</strain>
    </source>
</reference>
<sequence length="115" mass="13807">MSNYTVIDFNDIPTDYLPKENFTLMRNDFVDLTIIENYFEKTIDTSGKSKCLQAFDIKEKFTTLVFNHKFKSFAISNFDDIKRQGYFLLIDIENNRFKFEDLNNVIYEGFLKKYF</sequence>
<gene>
    <name evidence="1" type="ORF">EDC17_101852</name>
</gene>
<dbReference type="AlphaFoldDB" id="A0A4R3VW97"/>